<name>A0A5B0QZ33_PUCGR</name>
<dbReference type="EMBL" id="VSWC01000002">
    <property type="protein sequence ID" value="KAA1118024.1"/>
    <property type="molecule type" value="Genomic_DNA"/>
</dbReference>
<dbReference type="OrthoDB" id="72831at2759"/>
<dbReference type="PANTHER" id="PTHR33324:SF2">
    <property type="entry name" value="MYB_SANT-LIKE DNA-BINDING DOMAIN-CONTAINING PROTEIN"/>
    <property type="match status" value="1"/>
</dbReference>
<accession>A0A5B0QZ33</accession>
<organism evidence="1 2">
    <name type="scientific">Puccinia graminis f. sp. tritici</name>
    <dbReference type="NCBI Taxonomy" id="56615"/>
    <lineage>
        <taxon>Eukaryota</taxon>
        <taxon>Fungi</taxon>
        <taxon>Dikarya</taxon>
        <taxon>Basidiomycota</taxon>
        <taxon>Pucciniomycotina</taxon>
        <taxon>Pucciniomycetes</taxon>
        <taxon>Pucciniales</taxon>
        <taxon>Pucciniaceae</taxon>
        <taxon>Puccinia</taxon>
    </lineage>
</organism>
<protein>
    <submittedName>
        <fullName evidence="1">Uncharacterized protein</fullName>
    </submittedName>
</protein>
<keyword evidence="2" id="KW-1185">Reference proteome</keyword>
<proteinExistence type="predicted"/>
<comment type="caution">
    <text evidence="1">The sequence shown here is derived from an EMBL/GenBank/DDBJ whole genome shotgun (WGS) entry which is preliminary data.</text>
</comment>
<dbReference type="AlphaFoldDB" id="A0A5B0QZ33"/>
<dbReference type="Proteomes" id="UP000324748">
    <property type="component" value="Unassembled WGS sequence"/>
</dbReference>
<evidence type="ECO:0000313" key="2">
    <source>
        <dbReference type="Proteomes" id="UP000324748"/>
    </source>
</evidence>
<reference evidence="1 2" key="1">
    <citation type="submission" date="2019-05" db="EMBL/GenBank/DDBJ databases">
        <title>Emergence of the Ug99 lineage of the wheat stem rust pathogen through somatic hybridization.</title>
        <authorList>
            <person name="Li F."/>
            <person name="Upadhyaya N.M."/>
            <person name="Sperschneider J."/>
            <person name="Matny O."/>
            <person name="Nguyen-Phuc H."/>
            <person name="Mago R."/>
            <person name="Raley C."/>
            <person name="Miller M.E."/>
            <person name="Silverstein K.A.T."/>
            <person name="Henningsen E."/>
            <person name="Hirsch C.D."/>
            <person name="Visser B."/>
            <person name="Pretorius Z.A."/>
            <person name="Steffenson B.J."/>
            <person name="Schwessinger B."/>
            <person name="Dodds P.N."/>
            <person name="Figueroa M."/>
        </authorList>
    </citation>
    <scope>NUCLEOTIDE SEQUENCE [LARGE SCALE GENOMIC DNA]</scope>
    <source>
        <strain evidence="1">21-0</strain>
    </source>
</reference>
<dbReference type="PANTHER" id="PTHR33324">
    <property type="entry name" value="EXPRESSED PROTEIN"/>
    <property type="match status" value="1"/>
</dbReference>
<evidence type="ECO:0000313" key="1">
    <source>
        <dbReference type="EMBL" id="KAA1118024.1"/>
    </source>
</evidence>
<sequence length="139" mass="15904">MDRLQNGRSIRLTRSVVAQGRSWHLDAVNGGLSSMAILVTWLSTPGNYERWLSTPISRNQREEFCTEIVEIMQQHGIHHRNPIGKSYILHLHGSRANPECELGINNRIQVIRRSYNTARDFVNHVTRAGEEVYPIVFGV</sequence>
<gene>
    <name evidence="1" type="ORF">PGT21_029898</name>
</gene>